<proteinExistence type="predicted"/>
<sequence>MRTEVGRVEPWGGGRRPPVVVLAAHQRAPFRRHRGTHVARVPRVPPVRSSEGAALAERRRFPLTVAFRPPRGRASDEDLAAHGHQGWYTGRSWGTICDKPQTYGCVTFDWEFPFPG</sequence>
<evidence type="ECO:0000313" key="1">
    <source>
        <dbReference type="EMBL" id="GAA5011163.1"/>
    </source>
</evidence>
<name>A0ABP9IWM3_9ACTN</name>
<comment type="caution">
    <text evidence="1">The sequence shown here is derived from an EMBL/GenBank/DDBJ whole genome shotgun (WGS) entry which is preliminary data.</text>
</comment>
<reference evidence="2" key="1">
    <citation type="journal article" date="2019" name="Int. J. Syst. Evol. Microbiol.">
        <title>The Global Catalogue of Microorganisms (GCM) 10K type strain sequencing project: providing services to taxonomists for standard genome sequencing and annotation.</title>
        <authorList>
            <consortium name="The Broad Institute Genomics Platform"/>
            <consortium name="The Broad Institute Genome Sequencing Center for Infectious Disease"/>
            <person name="Wu L."/>
            <person name="Ma J."/>
        </authorList>
    </citation>
    <scope>NUCLEOTIDE SEQUENCE [LARGE SCALE GENOMIC DNA]</scope>
    <source>
        <strain evidence="2">JCM 17657</strain>
    </source>
</reference>
<accession>A0ABP9IWM3</accession>
<protein>
    <submittedName>
        <fullName evidence="1">Uncharacterized protein</fullName>
    </submittedName>
</protein>
<dbReference type="EMBL" id="BAABIV010000035">
    <property type="protein sequence ID" value="GAA5011163.1"/>
    <property type="molecule type" value="Genomic_DNA"/>
</dbReference>
<evidence type="ECO:0000313" key="2">
    <source>
        <dbReference type="Proteomes" id="UP001500610"/>
    </source>
</evidence>
<gene>
    <name evidence="1" type="ORF">GCM10023257_68050</name>
</gene>
<dbReference type="Proteomes" id="UP001500610">
    <property type="component" value="Unassembled WGS sequence"/>
</dbReference>
<organism evidence="1 2">
    <name type="scientific">Streptomyces hyderabadensis</name>
    <dbReference type="NCBI Taxonomy" id="598549"/>
    <lineage>
        <taxon>Bacteria</taxon>
        <taxon>Bacillati</taxon>
        <taxon>Actinomycetota</taxon>
        <taxon>Actinomycetes</taxon>
        <taxon>Kitasatosporales</taxon>
        <taxon>Streptomycetaceae</taxon>
        <taxon>Streptomyces</taxon>
    </lineage>
</organism>
<keyword evidence="2" id="KW-1185">Reference proteome</keyword>